<feature type="transmembrane region" description="Helical" evidence="1">
    <location>
        <begin position="35"/>
        <end position="61"/>
    </location>
</feature>
<dbReference type="Proteomes" id="UP000311713">
    <property type="component" value="Unassembled WGS sequence"/>
</dbReference>
<comment type="caution">
    <text evidence="2">The sequence shown here is derived from an EMBL/GenBank/DDBJ whole genome shotgun (WGS) entry which is preliminary data.</text>
</comment>
<evidence type="ECO:0000256" key="1">
    <source>
        <dbReference type="SAM" id="Phobius"/>
    </source>
</evidence>
<reference evidence="2 3" key="1">
    <citation type="submission" date="2019-06" db="EMBL/GenBank/DDBJ databases">
        <title>Draft genome of Streptomyces sedi sp. JCM16909.</title>
        <authorList>
            <person name="Klykleung N."/>
            <person name="Tanasupawat S."/>
            <person name="Kudo T."/>
            <person name="Yuki M."/>
            <person name="Ohkuma M."/>
        </authorList>
    </citation>
    <scope>NUCLEOTIDE SEQUENCE [LARGE SCALE GENOMIC DNA]</scope>
    <source>
        <strain evidence="2 3">JCM 16909</strain>
    </source>
</reference>
<keyword evidence="1" id="KW-0472">Membrane</keyword>
<keyword evidence="1" id="KW-0812">Transmembrane</keyword>
<organism evidence="2 3">
    <name type="scientific">Streptomyces sedi</name>
    <dbReference type="NCBI Taxonomy" id="555059"/>
    <lineage>
        <taxon>Bacteria</taxon>
        <taxon>Bacillati</taxon>
        <taxon>Actinomycetota</taxon>
        <taxon>Actinomycetes</taxon>
        <taxon>Kitasatosporales</taxon>
        <taxon>Streptomycetaceae</taxon>
        <taxon>Streptomyces</taxon>
    </lineage>
</organism>
<feature type="transmembrane region" description="Helical" evidence="1">
    <location>
        <begin position="108"/>
        <end position="126"/>
    </location>
</feature>
<dbReference type="AlphaFoldDB" id="A0A5C4VGA5"/>
<proteinExistence type="predicted"/>
<accession>A0A5C4VGA5</accession>
<keyword evidence="1" id="KW-1133">Transmembrane helix</keyword>
<keyword evidence="3" id="KW-1185">Reference proteome</keyword>
<protein>
    <submittedName>
        <fullName evidence="2">Uncharacterized protein</fullName>
    </submittedName>
</protein>
<gene>
    <name evidence="2" type="ORF">FH715_01940</name>
</gene>
<sequence>MRIARGALAVVGLALMLAGARLLLVATPDGAPFDVAVWLGGALVAHDVVLASLVMLAGLAVPRGPGRGVVRGGMVVAGCATLVVLPILLRPGAPRNPTVLSLDYGTNLAALLAAVAVATVGVALSARLRAARRARGLSARPDAGR</sequence>
<name>A0A5C4VGA5_9ACTN</name>
<evidence type="ECO:0000313" key="2">
    <source>
        <dbReference type="EMBL" id="TNM34456.1"/>
    </source>
</evidence>
<dbReference type="OrthoDB" id="4330001at2"/>
<dbReference type="RefSeq" id="WP_139640209.1">
    <property type="nucleotide sequence ID" value="NZ_VDGT01000001.1"/>
</dbReference>
<evidence type="ECO:0000313" key="3">
    <source>
        <dbReference type="Proteomes" id="UP000311713"/>
    </source>
</evidence>
<feature type="transmembrane region" description="Helical" evidence="1">
    <location>
        <begin position="68"/>
        <end position="88"/>
    </location>
</feature>
<dbReference type="EMBL" id="VDGT01000001">
    <property type="protein sequence ID" value="TNM34456.1"/>
    <property type="molecule type" value="Genomic_DNA"/>
</dbReference>